<dbReference type="SUPFAM" id="SSF103039">
    <property type="entry name" value="CheC-like"/>
    <property type="match status" value="1"/>
</dbReference>
<evidence type="ECO:0000256" key="2">
    <source>
        <dbReference type="ARBA" id="ARBA00022801"/>
    </source>
</evidence>
<evidence type="ECO:0000313" key="4">
    <source>
        <dbReference type="EMBL" id="KUG15172.1"/>
    </source>
</evidence>
<sequence length="204" mass="22265">MELTTTQKDALQEMGNIGAAHAATALSTMLMSSIEMNVPEIYVVDISRVHEYISDDRAAMVLFQVNGDISQGGYLLLHVPIPSAIRLVNVMLGLTDMDREMNEMDQSALLEIGNIMVSAFLDGTAGLLDTVMLPSPPDLVIDMPHAALEVIIATQLAEQANEVVLFRTELTSDEHAIESNILLLPNPPMLNDIIRMLEQVLLVA</sequence>
<dbReference type="InterPro" id="IPR050992">
    <property type="entry name" value="CheZ_family_phosphatases"/>
</dbReference>
<protein>
    <submittedName>
        <fullName evidence="4">Chemotaxis protein chec--inhibitor of mcp methylation</fullName>
    </submittedName>
</protein>
<dbReference type="CDD" id="cd17909">
    <property type="entry name" value="CheC_ClassI"/>
    <property type="match status" value="1"/>
</dbReference>
<comment type="caution">
    <text evidence="4">The sequence shown here is derived from an EMBL/GenBank/DDBJ whole genome shotgun (WGS) entry which is preliminary data.</text>
</comment>
<feature type="domain" description="CheC-like protein" evidence="3">
    <location>
        <begin position="7"/>
        <end position="42"/>
    </location>
</feature>
<dbReference type="PANTHER" id="PTHR43693">
    <property type="entry name" value="PROTEIN PHOSPHATASE CHEZ"/>
    <property type="match status" value="1"/>
</dbReference>
<dbReference type="InterPro" id="IPR007597">
    <property type="entry name" value="CheC"/>
</dbReference>
<dbReference type="PANTHER" id="PTHR43693:SF1">
    <property type="entry name" value="PROTEIN PHOSPHATASE CHEZ"/>
    <property type="match status" value="1"/>
</dbReference>
<dbReference type="InterPro" id="IPR028976">
    <property type="entry name" value="CheC-like_sf"/>
</dbReference>
<dbReference type="Gene3D" id="3.40.1550.10">
    <property type="entry name" value="CheC-like"/>
    <property type="match status" value="1"/>
</dbReference>
<dbReference type="GO" id="GO:0006935">
    <property type="term" value="P:chemotaxis"/>
    <property type="evidence" value="ECO:0007669"/>
    <property type="project" value="UniProtKB-KW"/>
</dbReference>
<accession>A0A0W8F2P5</accession>
<keyword evidence="2" id="KW-0378">Hydrolase</keyword>
<name>A0A0W8F2P5_9ZZZZ</name>
<evidence type="ECO:0000259" key="3">
    <source>
        <dbReference type="Pfam" id="PF04509"/>
    </source>
</evidence>
<keyword evidence="1" id="KW-0145">Chemotaxis</keyword>
<feature type="domain" description="CheC-like protein" evidence="3">
    <location>
        <begin position="104"/>
        <end position="141"/>
    </location>
</feature>
<dbReference type="AlphaFoldDB" id="A0A0W8F2P5"/>
<proteinExistence type="predicted"/>
<evidence type="ECO:0000256" key="1">
    <source>
        <dbReference type="ARBA" id="ARBA00022500"/>
    </source>
</evidence>
<organism evidence="4">
    <name type="scientific">hydrocarbon metagenome</name>
    <dbReference type="NCBI Taxonomy" id="938273"/>
    <lineage>
        <taxon>unclassified sequences</taxon>
        <taxon>metagenomes</taxon>
        <taxon>ecological metagenomes</taxon>
    </lineage>
</organism>
<dbReference type="GO" id="GO:0016787">
    <property type="term" value="F:hydrolase activity"/>
    <property type="evidence" value="ECO:0007669"/>
    <property type="project" value="UniProtKB-KW"/>
</dbReference>
<reference evidence="4" key="1">
    <citation type="journal article" date="2015" name="Proc. Natl. Acad. Sci. U.S.A.">
        <title>Networks of energetic and metabolic interactions define dynamics in microbial communities.</title>
        <authorList>
            <person name="Embree M."/>
            <person name="Liu J.K."/>
            <person name="Al-Bassam M.M."/>
            <person name="Zengler K."/>
        </authorList>
    </citation>
    <scope>NUCLEOTIDE SEQUENCE</scope>
</reference>
<gene>
    <name evidence="4" type="ORF">ASZ90_015165</name>
</gene>
<dbReference type="EMBL" id="LNQE01001579">
    <property type="protein sequence ID" value="KUG15172.1"/>
    <property type="molecule type" value="Genomic_DNA"/>
</dbReference>
<dbReference type="Pfam" id="PF04509">
    <property type="entry name" value="CheC"/>
    <property type="match status" value="2"/>
</dbReference>